<gene>
    <name evidence="22" type="ORF">GOMPHAMPRED_003957</name>
</gene>
<evidence type="ECO:0000256" key="20">
    <source>
        <dbReference type="SAM" id="MobiDB-lite"/>
    </source>
</evidence>
<dbReference type="Gene3D" id="3.30.300.30">
    <property type="match status" value="1"/>
</dbReference>
<feature type="domain" description="AMP-dependent synthetase/ligase" evidence="21">
    <location>
        <begin position="54"/>
        <end position="435"/>
    </location>
</feature>
<keyword evidence="12" id="KW-1133">Transmembrane helix</keyword>
<keyword evidence="14" id="KW-0472">Membrane</keyword>
<dbReference type="GO" id="GO:0044539">
    <property type="term" value="P:long-chain fatty acid import into cell"/>
    <property type="evidence" value="ECO:0007669"/>
    <property type="project" value="TreeGrafter"/>
</dbReference>
<evidence type="ECO:0000256" key="4">
    <source>
        <dbReference type="ARBA" id="ARBA00006432"/>
    </source>
</evidence>
<evidence type="ECO:0000256" key="19">
    <source>
        <dbReference type="ARBA" id="ARBA00078285"/>
    </source>
</evidence>
<dbReference type="AlphaFoldDB" id="A0A8H3FPZ4"/>
<dbReference type="GO" id="GO:0009898">
    <property type="term" value="C:cytoplasmic side of plasma membrane"/>
    <property type="evidence" value="ECO:0007669"/>
    <property type="project" value="TreeGrafter"/>
</dbReference>
<dbReference type="Proteomes" id="UP000664169">
    <property type="component" value="Unassembled WGS sequence"/>
</dbReference>
<evidence type="ECO:0000256" key="5">
    <source>
        <dbReference type="ARBA" id="ARBA00022448"/>
    </source>
</evidence>
<keyword evidence="10" id="KW-0547">Nucleotide-binding</keyword>
<evidence type="ECO:0000256" key="2">
    <source>
        <dbReference type="ARBA" id="ARBA00004585"/>
    </source>
</evidence>
<evidence type="ECO:0000256" key="7">
    <source>
        <dbReference type="ARBA" id="ARBA00022598"/>
    </source>
</evidence>
<reference evidence="22" key="1">
    <citation type="submission" date="2021-03" db="EMBL/GenBank/DDBJ databases">
        <authorList>
            <person name="Tagirdzhanova G."/>
        </authorList>
    </citation>
    <scope>NUCLEOTIDE SEQUENCE</scope>
</reference>
<dbReference type="SUPFAM" id="SSF56801">
    <property type="entry name" value="Acetyl-CoA synthetase-like"/>
    <property type="match status" value="1"/>
</dbReference>
<evidence type="ECO:0000313" key="23">
    <source>
        <dbReference type="Proteomes" id="UP000664169"/>
    </source>
</evidence>
<dbReference type="PANTHER" id="PTHR43107:SF6">
    <property type="entry name" value="ACYL-COA SYNTHETASE FAMILY PROTEIN (CEFD1), PUTATIVE (AFU_ORTHOLOGUE AFUA_6G03630)-RELATED"/>
    <property type="match status" value="1"/>
</dbReference>
<keyword evidence="23" id="KW-1185">Reference proteome</keyword>
<evidence type="ECO:0000313" key="22">
    <source>
        <dbReference type="EMBL" id="CAF9925753.1"/>
    </source>
</evidence>
<name>A0A8H3FPZ4_9LECA</name>
<evidence type="ECO:0000256" key="12">
    <source>
        <dbReference type="ARBA" id="ARBA00022989"/>
    </source>
</evidence>
<keyword evidence="11" id="KW-0067">ATP-binding</keyword>
<evidence type="ECO:0000256" key="8">
    <source>
        <dbReference type="ARBA" id="ARBA00022677"/>
    </source>
</evidence>
<evidence type="ECO:0000256" key="16">
    <source>
        <dbReference type="ARBA" id="ARBA00051585"/>
    </source>
</evidence>
<organism evidence="22 23">
    <name type="scientific">Gomphillus americanus</name>
    <dbReference type="NCBI Taxonomy" id="1940652"/>
    <lineage>
        <taxon>Eukaryota</taxon>
        <taxon>Fungi</taxon>
        <taxon>Dikarya</taxon>
        <taxon>Ascomycota</taxon>
        <taxon>Pezizomycotina</taxon>
        <taxon>Lecanoromycetes</taxon>
        <taxon>OSLEUM clade</taxon>
        <taxon>Ostropomycetidae</taxon>
        <taxon>Ostropales</taxon>
        <taxon>Graphidaceae</taxon>
        <taxon>Gomphilloideae</taxon>
        <taxon>Gomphillus</taxon>
    </lineage>
</organism>
<comment type="function">
    <text evidence="17">Acyl-CoA synthetase required for both the import of long chain fatty acids (LCFAs) (C14-C18) and the activation very long chain fatty acids (VLCFAs) (C20-C26) by esterification of the fatty acids into metabolically active CoA-thioesters for subsequent degradation or incorporation into phospholipids. The transport and fatty acyl-CoA synthetase activities are genetically separable and are thus independent activities. Esterifies VLCFAs in the peroxisome matrix. The VLCFAs are actively transported into peroxisomes by a PXA1-PXA2 heterodimeric transporter in the peroxisomal membrane.</text>
</comment>
<comment type="subcellular location">
    <subcellularLocation>
        <location evidence="3">Cell membrane</location>
        <topology evidence="3">Multi-pass membrane protein</topology>
    </subcellularLocation>
    <subcellularLocation>
        <location evidence="1">Lipid droplet</location>
    </subcellularLocation>
    <subcellularLocation>
        <location evidence="2">Peroxisome membrane</location>
        <topology evidence="2">Multi-pass membrane protein</topology>
    </subcellularLocation>
</comment>
<protein>
    <recommendedName>
        <fullName evidence="18">Very long-chain fatty acid transport protein</fullName>
    </recommendedName>
    <alternativeName>
        <fullName evidence="19">Very-long-chain acyl-CoA synthetase</fullName>
    </alternativeName>
</protein>
<accession>A0A8H3FPZ4</accession>
<evidence type="ECO:0000256" key="11">
    <source>
        <dbReference type="ARBA" id="ARBA00022840"/>
    </source>
</evidence>
<evidence type="ECO:0000256" key="17">
    <source>
        <dbReference type="ARBA" id="ARBA00060276"/>
    </source>
</evidence>
<dbReference type="InterPro" id="IPR020845">
    <property type="entry name" value="AMP-binding_CS"/>
</dbReference>
<evidence type="ECO:0000256" key="10">
    <source>
        <dbReference type="ARBA" id="ARBA00022741"/>
    </source>
</evidence>
<keyword evidence="9" id="KW-0812">Transmembrane</keyword>
<keyword evidence="5" id="KW-0813">Transport</keyword>
<comment type="caution">
    <text evidence="22">The sequence shown here is derived from an EMBL/GenBank/DDBJ whole genome shotgun (WGS) entry which is preliminary data.</text>
</comment>
<dbReference type="PROSITE" id="PS00455">
    <property type="entry name" value="AMP_BINDING"/>
    <property type="match status" value="1"/>
</dbReference>
<comment type="similarity">
    <text evidence="4">Belongs to the ATP-dependent AMP-binding enzyme family.</text>
</comment>
<dbReference type="OrthoDB" id="196650at2759"/>
<dbReference type="EMBL" id="CAJPDQ010000024">
    <property type="protein sequence ID" value="CAF9925753.1"/>
    <property type="molecule type" value="Genomic_DNA"/>
</dbReference>
<evidence type="ECO:0000256" key="6">
    <source>
        <dbReference type="ARBA" id="ARBA00022475"/>
    </source>
</evidence>
<dbReference type="GO" id="GO:0005324">
    <property type="term" value="F:long-chain fatty acid transmembrane transporter activity"/>
    <property type="evidence" value="ECO:0007669"/>
    <property type="project" value="TreeGrafter"/>
</dbReference>
<proteinExistence type="inferred from homology"/>
<evidence type="ECO:0000256" key="18">
    <source>
        <dbReference type="ARBA" id="ARBA00068795"/>
    </source>
</evidence>
<evidence type="ECO:0000256" key="3">
    <source>
        <dbReference type="ARBA" id="ARBA00004651"/>
    </source>
</evidence>
<sequence length="646" mass="71999">MAIPLVAGAIAGVAYCNAKYNIARDVRILLHLGSVEKQTMAAVKEKRSNIFYLLEKTAASKADDELCIWSRSGTYTWREMILRTHQFANYFLSIGLKPLDTAALYLQNSPDFLFTWWGLLSVGVIPAFINCNLASDALVHSVRLSGAQILIVDADAECQARVDGSVDRLREEAGISPVVYTDELLAEISRFDTSRPPDTLRTAVEGQQPAALIYTSGTTGLSKAVPVPMTRLHAGILMTKVAGWQVEGERWYSCMPLYHGTGSVGTAQNMIAGASIALGKKFSTKTFWHDVRDSESTGFIYVGETARYLLAAPPSPDDKNHKVRIIFGNGMKADVWERFQERFNIPEVLEFFNSTEGMLGLVVHSRNSFGRGSVGHHGAPLRLVLHNMYIPVKLDPETGEMYRDPKTGFAIREPYATGGEILVKVPDRMTFPGYYKSEAQTEKMFAMDVFRKGDLYYKTGDALRRDNDGLWYFLDRLGDTFRWKGENVSTAEVAKVLGQFPGVDEGIYIYSSFINFFSPLNNPLANVYGIALPHHDGRAGCAALHLSQPTDFDPAGLLTHARRHLPRYAVPLFIRILTSDVGGLSSHNNKQDKVRLRDEGVDPGKKGSKVPGGENDEIWWLPPGEKQYLRFQDNDWTRIESRIVKL</sequence>
<comment type="catalytic activity">
    <reaction evidence="16">
        <text>a very long-chain fatty acid + ATP + CoA = a very long-chain fatty acyl-CoA + AMP + diphosphate</text>
        <dbReference type="Rhea" id="RHEA:54536"/>
        <dbReference type="ChEBI" id="CHEBI:30616"/>
        <dbReference type="ChEBI" id="CHEBI:33019"/>
        <dbReference type="ChEBI" id="CHEBI:57287"/>
        <dbReference type="ChEBI" id="CHEBI:58950"/>
        <dbReference type="ChEBI" id="CHEBI:138261"/>
        <dbReference type="ChEBI" id="CHEBI:456215"/>
    </reaction>
</comment>
<dbReference type="InterPro" id="IPR000873">
    <property type="entry name" value="AMP-dep_synth/lig_dom"/>
</dbReference>
<dbReference type="GO" id="GO:0005524">
    <property type="term" value="F:ATP binding"/>
    <property type="evidence" value="ECO:0007669"/>
    <property type="project" value="UniProtKB-KW"/>
</dbReference>
<keyword evidence="15" id="KW-0576">Peroxisome</keyword>
<evidence type="ECO:0000259" key="21">
    <source>
        <dbReference type="Pfam" id="PF00501"/>
    </source>
</evidence>
<dbReference type="GO" id="GO:0004467">
    <property type="term" value="F:long-chain fatty acid-CoA ligase activity"/>
    <property type="evidence" value="ECO:0007669"/>
    <property type="project" value="TreeGrafter"/>
</dbReference>
<evidence type="ECO:0000256" key="14">
    <source>
        <dbReference type="ARBA" id="ARBA00023136"/>
    </source>
</evidence>
<dbReference type="Gene3D" id="3.40.50.12780">
    <property type="entry name" value="N-terminal domain of ligase-like"/>
    <property type="match status" value="1"/>
</dbReference>
<dbReference type="PANTHER" id="PTHR43107">
    <property type="entry name" value="LONG-CHAIN FATTY ACID TRANSPORT PROTEIN"/>
    <property type="match status" value="1"/>
</dbReference>
<dbReference type="GO" id="GO:0005778">
    <property type="term" value="C:peroxisomal membrane"/>
    <property type="evidence" value="ECO:0007669"/>
    <property type="project" value="UniProtKB-SubCell"/>
</dbReference>
<keyword evidence="7" id="KW-0436">Ligase</keyword>
<feature type="compositionally biased region" description="Basic and acidic residues" evidence="20">
    <location>
        <begin position="589"/>
        <end position="605"/>
    </location>
</feature>
<keyword evidence="13" id="KW-0445">Lipid transport</keyword>
<dbReference type="FunFam" id="3.40.50.12780:FF:000019">
    <property type="entry name" value="Long-chain fatty acid transporter"/>
    <property type="match status" value="1"/>
</dbReference>
<evidence type="ECO:0000256" key="13">
    <source>
        <dbReference type="ARBA" id="ARBA00023055"/>
    </source>
</evidence>
<dbReference type="InterPro" id="IPR045851">
    <property type="entry name" value="AMP-bd_C_sf"/>
</dbReference>
<keyword evidence="6" id="KW-1003">Cell membrane</keyword>
<dbReference type="GO" id="GO:0005811">
    <property type="term" value="C:lipid droplet"/>
    <property type="evidence" value="ECO:0007669"/>
    <property type="project" value="UniProtKB-SubCell"/>
</dbReference>
<keyword evidence="8" id="KW-0551">Lipid droplet</keyword>
<dbReference type="InterPro" id="IPR042099">
    <property type="entry name" value="ANL_N_sf"/>
</dbReference>
<dbReference type="Pfam" id="PF00501">
    <property type="entry name" value="AMP-binding"/>
    <property type="match status" value="1"/>
</dbReference>
<evidence type="ECO:0000256" key="9">
    <source>
        <dbReference type="ARBA" id="ARBA00022692"/>
    </source>
</evidence>
<evidence type="ECO:0000256" key="1">
    <source>
        <dbReference type="ARBA" id="ARBA00004502"/>
    </source>
</evidence>
<feature type="region of interest" description="Disordered" evidence="20">
    <location>
        <begin position="585"/>
        <end position="616"/>
    </location>
</feature>
<evidence type="ECO:0000256" key="15">
    <source>
        <dbReference type="ARBA" id="ARBA00023140"/>
    </source>
</evidence>